<feature type="chain" id="PRO_5044553024" evidence="1">
    <location>
        <begin position="21"/>
        <end position="84"/>
    </location>
</feature>
<accession>A0A183U7U2</accession>
<feature type="signal peptide" evidence="1">
    <location>
        <begin position="1"/>
        <end position="20"/>
    </location>
</feature>
<protein>
    <submittedName>
        <fullName evidence="5">Chitin-binding type-2 domain-containing protein</fullName>
    </submittedName>
</protein>
<dbReference type="Proteomes" id="UP000050794">
    <property type="component" value="Unassembled WGS sequence"/>
</dbReference>
<reference evidence="3 4" key="2">
    <citation type="submission" date="2018-11" db="EMBL/GenBank/DDBJ databases">
        <authorList>
            <consortium name="Pathogen Informatics"/>
        </authorList>
    </citation>
    <scope>NUCLEOTIDE SEQUENCE [LARGE SCALE GENOMIC DNA]</scope>
</reference>
<evidence type="ECO:0000313" key="5">
    <source>
        <dbReference type="WBParaSite" id="TCNE_0000456201-mRNA-1"/>
    </source>
</evidence>
<dbReference type="InterPro" id="IPR036508">
    <property type="entry name" value="Chitin-bd_dom_sf"/>
</dbReference>
<dbReference type="Gene3D" id="2.170.140.10">
    <property type="entry name" value="Chitin binding domain"/>
    <property type="match status" value="1"/>
</dbReference>
<gene>
    <name evidence="3" type="ORF">TCNE_LOCUS4562</name>
</gene>
<keyword evidence="4" id="KW-1185">Reference proteome</keyword>
<sequence length="84" mass="9447">MSTAFTVFVTFLALVKPCRRHYGFFGIGCSSRYVVCIDGLPTYHTCRRGLTFDERRRTCLPKHLVKPCGIGPYGQVPVEVGEAY</sequence>
<dbReference type="SMART" id="SM00494">
    <property type="entry name" value="ChtBD2"/>
    <property type="match status" value="1"/>
</dbReference>
<feature type="domain" description="Chitin-binding type-2" evidence="2">
    <location>
        <begin position="15"/>
        <end position="70"/>
    </location>
</feature>
<evidence type="ECO:0000259" key="2">
    <source>
        <dbReference type="PROSITE" id="PS50940"/>
    </source>
</evidence>
<evidence type="ECO:0000256" key="1">
    <source>
        <dbReference type="SAM" id="SignalP"/>
    </source>
</evidence>
<dbReference type="GO" id="GO:0005576">
    <property type="term" value="C:extracellular region"/>
    <property type="evidence" value="ECO:0007669"/>
    <property type="project" value="InterPro"/>
</dbReference>
<name>A0A183U7U2_TOXCA</name>
<dbReference type="PROSITE" id="PS50940">
    <property type="entry name" value="CHIT_BIND_II"/>
    <property type="match status" value="1"/>
</dbReference>
<evidence type="ECO:0000313" key="3">
    <source>
        <dbReference type="EMBL" id="VDM30838.1"/>
    </source>
</evidence>
<dbReference type="Pfam" id="PF01607">
    <property type="entry name" value="CBM_14"/>
    <property type="match status" value="1"/>
</dbReference>
<dbReference type="EMBL" id="UYWY01008006">
    <property type="protein sequence ID" value="VDM30838.1"/>
    <property type="molecule type" value="Genomic_DNA"/>
</dbReference>
<reference evidence="5" key="1">
    <citation type="submission" date="2016-06" db="UniProtKB">
        <authorList>
            <consortium name="WormBaseParasite"/>
        </authorList>
    </citation>
    <scope>IDENTIFICATION</scope>
</reference>
<dbReference type="GO" id="GO:0008061">
    <property type="term" value="F:chitin binding"/>
    <property type="evidence" value="ECO:0007669"/>
    <property type="project" value="InterPro"/>
</dbReference>
<keyword evidence="1" id="KW-0732">Signal</keyword>
<dbReference type="InterPro" id="IPR002557">
    <property type="entry name" value="Chitin-bd_dom"/>
</dbReference>
<dbReference type="WBParaSite" id="TCNE_0000456201-mRNA-1">
    <property type="protein sequence ID" value="TCNE_0000456201-mRNA-1"/>
    <property type="gene ID" value="TCNE_0000456201"/>
</dbReference>
<proteinExistence type="predicted"/>
<dbReference type="SUPFAM" id="SSF57625">
    <property type="entry name" value="Invertebrate chitin-binding proteins"/>
    <property type="match status" value="1"/>
</dbReference>
<organism evidence="4 5">
    <name type="scientific">Toxocara canis</name>
    <name type="common">Canine roundworm</name>
    <dbReference type="NCBI Taxonomy" id="6265"/>
    <lineage>
        <taxon>Eukaryota</taxon>
        <taxon>Metazoa</taxon>
        <taxon>Ecdysozoa</taxon>
        <taxon>Nematoda</taxon>
        <taxon>Chromadorea</taxon>
        <taxon>Rhabditida</taxon>
        <taxon>Spirurina</taxon>
        <taxon>Ascaridomorpha</taxon>
        <taxon>Ascaridoidea</taxon>
        <taxon>Toxocaridae</taxon>
        <taxon>Toxocara</taxon>
    </lineage>
</organism>
<evidence type="ECO:0000313" key="4">
    <source>
        <dbReference type="Proteomes" id="UP000050794"/>
    </source>
</evidence>
<dbReference type="AlphaFoldDB" id="A0A183U7U2"/>